<gene>
    <name evidence="1" type="ORF">GQ607_012555</name>
</gene>
<dbReference type="AlphaFoldDB" id="A0A8H3W420"/>
<organism evidence="1 2">
    <name type="scientific">Colletotrichum asianum</name>
    <dbReference type="NCBI Taxonomy" id="702518"/>
    <lineage>
        <taxon>Eukaryota</taxon>
        <taxon>Fungi</taxon>
        <taxon>Dikarya</taxon>
        <taxon>Ascomycota</taxon>
        <taxon>Pezizomycotina</taxon>
        <taxon>Sordariomycetes</taxon>
        <taxon>Hypocreomycetidae</taxon>
        <taxon>Glomerellales</taxon>
        <taxon>Glomerellaceae</taxon>
        <taxon>Colletotrichum</taxon>
        <taxon>Colletotrichum gloeosporioides species complex</taxon>
    </lineage>
</organism>
<dbReference type="EMBL" id="WOWK01000086">
    <property type="protein sequence ID" value="KAF0320134.1"/>
    <property type="molecule type" value="Genomic_DNA"/>
</dbReference>
<reference evidence="1 2" key="1">
    <citation type="submission" date="2019-12" db="EMBL/GenBank/DDBJ databases">
        <title>A genome sequence resource for the geographically widespread anthracnose pathogen Colletotrichum asianum.</title>
        <authorList>
            <person name="Meng Y."/>
        </authorList>
    </citation>
    <scope>NUCLEOTIDE SEQUENCE [LARGE SCALE GENOMIC DNA]</scope>
    <source>
        <strain evidence="1 2">ICMP 18580</strain>
    </source>
</reference>
<comment type="caution">
    <text evidence="1">The sequence shown here is derived from an EMBL/GenBank/DDBJ whole genome shotgun (WGS) entry which is preliminary data.</text>
</comment>
<protein>
    <submittedName>
        <fullName evidence="1">Uncharacterized protein</fullName>
    </submittedName>
</protein>
<keyword evidence="2" id="KW-1185">Reference proteome</keyword>
<evidence type="ECO:0000313" key="1">
    <source>
        <dbReference type="EMBL" id="KAF0320134.1"/>
    </source>
</evidence>
<evidence type="ECO:0000313" key="2">
    <source>
        <dbReference type="Proteomes" id="UP000434172"/>
    </source>
</evidence>
<name>A0A8H3W420_9PEZI</name>
<dbReference type="Proteomes" id="UP000434172">
    <property type="component" value="Unassembled WGS sequence"/>
</dbReference>
<proteinExistence type="predicted"/>
<accession>A0A8H3W420</accession>
<sequence length="206" mass="22725">MTLSSLSSSVALLAPGCAPHSSHQTEQRTTLKVKTTSTTALSFKRALTPAFLSPVFASSHLSSCHSAALHRFAVLCCAAYCANTRRPSRTITKDTATAITPKTIWTTRAATSSGQRLTCLIHLLHLNLVRKPDLEAHSSTPTHCFVLSHRERKEKIRSNRAIRAREVIEATARLRRIQLHLHPRAQHAPAFKNPVHLLRPLLLTGL</sequence>